<reference evidence="1 2" key="1">
    <citation type="submission" date="2018-02" db="EMBL/GenBank/DDBJ databases">
        <authorList>
            <person name="Machado R.A."/>
        </authorList>
    </citation>
    <scope>NUCLEOTIDE SEQUENCE [LARGE SCALE GENOMIC DNA]</scope>
    <source>
        <strain evidence="1 2">DSM 19724</strain>
    </source>
</reference>
<comment type="caution">
    <text evidence="1">The sequence shown here is derived from an EMBL/GenBank/DDBJ whole genome shotgun (WGS) entry which is preliminary data.</text>
</comment>
<keyword evidence="2" id="KW-1185">Reference proteome</keyword>
<protein>
    <submittedName>
        <fullName evidence="1">Uncharacterized protein</fullName>
    </submittedName>
</protein>
<dbReference type="RefSeq" id="WP_166300795.1">
    <property type="nucleotide sequence ID" value="NZ_CAWPIB010000001.1"/>
</dbReference>
<gene>
    <name evidence="1" type="ORF">C5469_00315</name>
</gene>
<evidence type="ECO:0000313" key="1">
    <source>
        <dbReference type="EMBL" id="NHB90646.1"/>
    </source>
</evidence>
<name>A0A7X5TEI0_9GAMM</name>
<sequence length="172" mass="20581">MRNIGFSGGSSTKELGTVNDVVLFFECLKLFVELKYPEQNWHLLTDRLYKRYLRQEEIEDAKAQMEQVRQLFMNLPSSSVEWDTVRLANVEESRLDLSFPMLSDVFFRYFDAFSYCIESAKVNYEEFKSYPDYKYEPVKVVITDMPLYMEDQYRSLEEYDALSPDDLPFWLR</sequence>
<dbReference type="AlphaFoldDB" id="A0A7X5TEI0"/>
<dbReference type="Proteomes" id="UP000591844">
    <property type="component" value="Unassembled WGS sequence"/>
</dbReference>
<organism evidence="1 2">
    <name type="scientific">Photorhabdus cinerea</name>
    <dbReference type="NCBI Taxonomy" id="471575"/>
    <lineage>
        <taxon>Bacteria</taxon>
        <taxon>Pseudomonadati</taxon>
        <taxon>Pseudomonadota</taxon>
        <taxon>Gammaproteobacteria</taxon>
        <taxon>Enterobacterales</taxon>
        <taxon>Morganellaceae</taxon>
        <taxon>Photorhabdus</taxon>
    </lineage>
</organism>
<proteinExistence type="predicted"/>
<accession>A0A7X5TEI0</accession>
<dbReference type="EMBL" id="PUJW01000001">
    <property type="protein sequence ID" value="NHB90646.1"/>
    <property type="molecule type" value="Genomic_DNA"/>
</dbReference>
<evidence type="ECO:0000313" key="2">
    <source>
        <dbReference type="Proteomes" id="UP000591844"/>
    </source>
</evidence>